<evidence type="ECO:0000313" key="6">
    <source>
        <dbReference type="Proteomes" id="UP000435177"/>
    </source>
</evidence>
<reference evidence="3 6" key="2">
    <citation type="submission" date="2019-11" db="EMBL/GenBank/DDBJ databases">
        <title>Draft genome sequences of five Paenibacillus species of dairy origin.</title>
        <authorList>
            <person name="Olajide A.M."/>
            <person name="Chen S."/>
            <person name="Lapointe G."/>
        </authorList>
    </citation>
    <scope>NUCLEOTIDE SEQUENCE [LARGE SCALE GENOMIC DNA]</scope>
    <source>
        <strain evidence="3 6">3CS1</strain>
    </source>
</reference>
<evidence type="ECO:0000259" key="2">
    <source>
        <dbReference type="Pfam" id="PF13439"/>
    </source>
</evidence>
<dbReference type="RefSeq" id="WP_095263713.1">
    <property type="nucleotide sequence ID" value="NZ_NPBY01000012.1"/>
</dbReference>
<dbReference type="Proteomes" id="UP000215596">
    <property type="component" value="Unassembled WGS sequence"/>
</dbReference>
<dbReference type="GO" id="GO:0016758">
    <property type="term" value="F:hexosyltransferase activity"/>
    <property type="evidence" value="ECO:0007669"/>
    <property type="project" value="TreeGrafter"/>
</dbReference>
<dbReference type="InterPro" id="IPR050194">
    <property type="entry name" value="Glycosyltransferase_grp1"/>
</dbReference>
<dbReference type="SUPFAM" id="SSF53756">
    <property type="entry name" value="UDP-Glycosyltransferase/glycogen phosphorylase"/>
    <property type="match status" value="1"/>
</dbReference>
<evidence type="ECO:0000313" key="5">
    <source>
        <dbReference type="Proteomes" id="UP000215596"/>
    </source>
</evidence>
<organism evidence="4 5">
    <name type="scientific">Paenibacillus campinasensis</name>
    <dbReference type="NCBI Taxonomy" id="66347"/>
    <lineage>
        <taxon>Bacteria</taxon>
        <taxon>Bacillati</taxon>
        <taxon>Bacillota</taxon>
        <taxon>Bacilli</taxon>
        <taxon>Bacillales</taxon>
        <taxon>Paenibacillaceae</taxon>
        <taxon>Paenibacillus</taxon>
    </lineage>
</organism>
<dbReference type="InterPro" id="IPR028098">
    <property type="entry name" value="Glyco_trans_4-like_N"/>
</dbReference>
<gene>
    <name evidence="4" type="ORF">CHH67_04085</name>
    <name evidence="3" type="ORF">GNP94_07575</name>
</gene>
<evidence type="ECO:0000259" key="1">
    <source>
        <dbReference type="Pfam" id="PF00534"/>
    </source>
</evidence>
<dbReference type="Pfam" id="PF00534">
    <property type="entry name" value="Glycos_transf_1"/>
    <property type="match status" value="1"/>
</dbReference>
<dbReference type="EMBL" id="NPBY01000012">
    <property type="protein sequence ID" value="PAD79394.1"/>
    <property type="molecule type" value="Genomic_DNA"/>
</dbReference>
<dbReference type="PANTHER" id="PTHR45947:SF3">
    <property type="entry name" value="SULFOQUINOVOSYL TRANSFERASE SQD2"/>
    <property type="match status" value="1"/>
</dbReference>
<name>A0A268F234_9BACL</name>
<proteinExistence type="predicted"/>
<dbReference type="InterPro" id="IPR001296">
    <property type="entry name" value="Glyco_trans_1"/>
</dbReference>
<dbReference type="Pfam" id="PF13439">
    <property type="entry name" value="Glyco_transf_4"/>
    <property type="match status" value="1"/>
</dbReference>
<keyword evidence="6" id="KW-1185">Reference proteome</keyword>
<protein>
    <submittedName>
        <fullName evidence="4">Glycosyl transferase</fullName>
    </submittedName>
    <submittedName>
        <fullName evidence="3">Glycosyltransferase</fullName>
    </submittedName>
</protein>
<keyword evidence="4" id="KW-0808">Transferase</keyword>
<accession>A0A268F234</accession>
<dbReference type="CDD" id="cd03814">
    <property type="entry name" value="GT4-like"/>
    <property type="match status" value="1"/>
</dbReference>
<reference evidence="4 5" key="1">
    <citation type="submission" date="2017-07" db="EMBL/GenBank/DDBJ databases">
        <title>Isolation and whole genome analysis of endospore-forming bacteria from heroin.</title>
        <authorList>
            <person name="Kalinowski J."/>
            <person name="Ahrens B."/>
            <person name="Al-Dilaimi A."/>
            <person name="Winkler A."/>
            <person name="Wibberg D."/>
            <person name="Schleenbecker U."/>
            <person name="Ruckert C."/>
            <person name="Wolfel R."/>
            <person name="Grass G."/>
        </authorList>
    </citation>
    <scope>NUCLEOTIDE SEQUENCE [LARGE SCALE GENOMIC DNA]</scope>
    <source>
        <strain evidence="4 5">7537-G1</strain>
    </source>
</reference>
<feature type="domain" description="Glycosyltransferase subfamily 4-like N-terminal" evidence="2">
    <location>
        <begin position="14"/>
        <end position="178"/>
    </location>
</feature>
<dbReference type="Gene3D" id="3.40.50.2000">
    <property type="entry name" value="Glycogen Phosphorylase B"/>
    <property type="match status" value="2"/>
</dbReference>
<dbReference type="AlphaFoldDB" id="A0A268F234"/>
<dbReference type="OrthoDB" id="9802525at2"/>
<dbReference type="Proteomes" id="UP000435177">
    <property type="component" value="Unassembled WGS sequence"/>
</dbReference>
<comment type="caution">
    <text evidence="4">The sequence shown here is derived from an EMBL/GenBank/DDBJ whole genome shotgun (WGS) entry which is preliminary data.</text>
</comment>
<dbReference type="EMBL" id="WOAA01000004">
    <property type="protein sequence ID" value="MUG65867.1"/>
    <property type="molecule type" value="Genomic_DNA"/>
</dbReference>
<dbReference type="PANTHER" id="PTHR45947">
    <property type="entry name" value="SULFOQUINOVOSYL TRANSFERASE SQD2"/>
    <property type="match status" value="1"/>
</dbReference>
<evidence type="ECO:0000313" key="3">
    <source>
        <dbReference type="EMBL" id="MUG65867.1"/>
    </source>
</evidence>
<sequence>MRIAIFSDTYAPEVNGVARTLKRYTNYLDTKGIAYRLFVPEGRTPVPKVPHIERFMSIPFLLYPDCRLAIPNPIHIRQTLDEFKPTLIHVATPFNLGLFGLHYGKKHQIPMVASYHTHFDDYLAYYHATFLTKWIWKYLQWFHQPFDRVYVPSESTREKLLSRNFHPSIDIWGRGVNHHFYSPAKQSRSVREIYNIKEKNILLYVGRVAPEKDVHIVLETFHALPEHVKQETHLLIVGNGPLFQTLSAKEHPQITWTGFLEGEALSKVYASADLFLFPSPTETFGNVVLEAQSSGLPVIGAKAGGVQHLVTHGVNGFLCEAKHTESFANYTSLLLEQESLRRTFAEKSRAFALTLSWNEIFDKLINSFLQIANRKQEISA</sequence>
<evidence type="ECO:0000313" key="4">
    <source>
        <dbReference type="EMBL" id="PAD79394.1"/>
    </source>
</evidence>
<feature type="domain" description="Glycosyl transferase family 1" evidence="1">
    <location>
        <begin position="191"/>
        <end position="349"/>
    </location>
</feature>